<evidence type="ECO:0008006" key="3">
    <source>
        <dbReference type="Google" id="ProtNLM"/>
    </source>
</evidence>
<accession>A0ABW1K2P3</accession>
<evidence type="ECO:0000313" key="2">
    <source>
        <dbReference type="Proteomes" id="UP001596203"/>
    </source>
</evidence>
<comment type="caution">
    <text evidence="1">The sequence shown here is derived from an EMBL/GenBank/DDBJ whole genome shotgun (WGS) entry which is preliminary data.</text>
</comment>
<organism evidence="1 2">
    <name type="scientific">Plantactinospora solaniradicis</name>
    <dbReference type="NCBI Taxonomy" id="1723736"/>
    <lineage>
        <taxon>Bacteria</taxon>
        <taxon>Bacillati</taxon>
        <taxon>Actinomycetota</taxon>
        <taxon>Actinomycetes</taxon>
        <taxon>Micromonosporales</taxon>
        <taxon>Micromonosporaceae</taxon>
        <taxon>Plantactinospora</taxon>
    </lineage>
</organism>
<dbReference type="Proteomes" id="UP001596203">
    <property type="component" value="Unassembled WGS sequence"/>
</dbReference>
<dbReference type="EMBL" id="JBHSPR010000007">
    <property type="protein sequence ID" value="MFC6016004.1"/>
    <property type="molecule type" value="Genomic_DNA"/>
</dbReference>
<dbReference type="RefSeq" id="WP_377418923.1">
    <property type="nucleotide sequence ID" value="NZ_JBHSPR010000007.1"/>
</dbReference>
<keyword evidence="2" id="KW-1185">Reference proteome</keyword>
<sequence>MTGVESSFRAGIGTLELEHGPGELRMWTLQPPLASTLFGTVVPVNIMLEGTDDLDTANLGLIAEVVADPDRHLADALRFAHQKLLDDPAFFGLTEAEVEPYREAPSRSIPLGEPRLVFYTGAQWCAFFEEGRLPICDPYGFSVAFEHHRPVRVEDWQDAEILG</sequence>
<name>A0ABW1K2P3_9ACTN</name>
<gene>
    <name evidence="1" type="ORF">ACFP2T_07335</name>
</gene>
<protein>
    <recommendedName>
        <fullName evidence="3">DUF4262 domain-containing protein</fullName>
    </recommendedName>
</protein>
<evidence type="ECO:0000313" key="1">
    <source>
        <dbReference type="EMBL" id="MFC6016004.1"/>
    </source>
</evidence>
<reference evidence="2" key="1">
    <citation type="journal article" date="2019" name="Int. J. Syst. Evol. Microbiol.">
        <title>The Global Catalogue of Microorganisms (GCM) 10K type strain sequencing project: providing services to taxonomists for standard genome sequencing and annotation.</title>
        <authorList>
            <consortium name="The Broad Institute Genomics Platform"/>
            <consortium name="The Broad Institute Genome Sequencing Center for Infectious Disease"/>
            <person name="Wu L."/>
            <person name="Ma J."/>
        </authorList>
    </citation>
    <scope>NUCLEOTIDE SEQUENCE [LARGE SCALE GENOMIC DNA]</scope>
    <source>
        <strain evidence="2">ZS-35-S2</strain>
    </source>
</reference>
<proteinExistence type="predicted"/>